<dbReference type="Proteomes" id="UP000239494">
    <property type="component" value="Unassembled WGS sequence"/>
</dbReference>
<dbReference type="AlphaFoldDB" id="A0A2T0TLU1"/>
<feature type="transmembrane region" description="Helical" evidence="1">
    <location>
        <begin position="86"/>
        <end position="105"/>
    </location>
</feature>
<evidence type="ECO:0000256" key="1">
    <source>
        <dbReference type="SAM" id="Phobius"/>
    </source>
</evidence>
<evidence type="ECO:0000313" key="2">
    <source>
        <dbReference type="EMBL" id="PRY46607.1"/>
    </source>
</evidence>
<gene>
    <name evidence="2" type="ORF">CLV43_101885</name>
</gene>
<keyword evidence="1" id="KW-0812">Transmembrane</keyword>
<keyword evidence="1" id="KW-1133">Transmembrane helix</keyword>
<sequence length="265" mass="29281">MFGKPKSHKGNQPIETRSVRKLRARLDESHQLHELTGDPQLNAVRVDRFRASVTRCMWAFLTAGLGFTTTGVHDFLAGHLGPADPMWWGAWLVEPALAGILITLLRWEAEMISRGISASHQTVTRLKRVLLGATLVTNVWSSIRPPSGPINHGMVFLHVVIPLVVYLIAEVMPIIQQRCTAARDQALKAVPTQVVDQPRPDVSEPKSAVSALIRLRLPAPMIEALRVKRDQVDALGRELTAQDVQDAVKVAPDYAARIVRELATT</sequence>
<feature type="transmembrane region" description="Helical" evidence="1">
    <location>
        <begin position="126"/>
        <end position="143"/>
    </location>
</feature>
<evidence type="ECO:0000313" key="3">
    <source>
        <dbReference type="Proteomes" id="UP000239494"/>
    </source>
</evidence>
<keyword evidence="1" id="KW-0472">Membrane</keyword>
<keyword evidence="3" id="KW-1185">Reference proteome</keyword>
<feature type="transmembrane region" description="Helical" evidence="1">
    <location>
        <begin position="155"/>
        <end position="175"/>
    </location>
</feature>
<proteinExistence type="predicted"/>
<organism evidence="2 3">
    <name type="scientific">Umezawaea tangerina</name>
    <dbReference type="NCBI Taxonomy" id="84725"/>
    <lineage>
        <taxon>Bacteria</taxon>
        <taxon>Bacillati</taxon>
        <taxon>Actinomycetota</taxon>
        <taxon>Actinomycetes</taxon>
        <taxon>Pseudonocardiales</taxon>
        <taxon>Pseudonocardiaceae</taxon>
        <taxon>Umezawaea</taxon>
    </lineage>
</organism>
<comment type="caution">
    <text evidence="2">The sequence shown here is derived from an EMBL/GenBank/DDBJ whole genome shotgun (WGS) entry which is preliminary data.</text>
</comment>
<protein>
    <submittedName>
        <fullName evidence="2">Uncharacterized protein</fullName>
    </submittedName>
</protein>
<accession>A0A2T0TLU1</accession>
<reference evidence="2 3" key="1">
    <citation type="submission" date="2018-03" db="EMBL/GenBank/DDBJ databases">
        <title>Genomic Encyclopedia of Archaeal and Bacterial Type Strains, Phase II (KMG-II): from individual species to whole genera.</title>
        <authorList>
            <person name="Goeker M."/>
        </authorList>
    </citation>
    <scope>NUCLEOTIDE SEQUENCE [LARGE SCALE GENOMIC DNA]</scope>
    <source>
        <strain evidence="2 3">DSM 44720</strain>
    </source>
</reference>
<feature type="transmembrane region" description="Helical" evidence="1">
    <location>
        <begin position="58"/>
        <end position="80"/>
    </location>
</feature>
<dbReference type="EMBL" id="PVTF01000001">
    <property type="protein sequence ID" value="PRY46607.1"/>
    <property type="molecule type" value="Genomic_DNA"/>
</dbReference>
<name>A0A2T0TLU1_9PSEU</name>